<keyword evidence="2" id="KW-1185">Reference proteome</keyword>
<name>A0A9P6FP52_9FUNG</name>
<dbReference type="EMBL" id="JAABOA010003106">
    <property type="protein sequence ID" value="KAF9579037.1"/>
    <property type="molecule type" value="Genomic_DNA"/>
</dbReference>
<evidence type="ECO:0000313" key="2">
    <source>
        <dbReference type="Proteomes" id="UP000780801"/>
    </source>
</evidence>
<dbReference type="PANTHER" id="PTHR13503">
    <property type="entry name" value="NEGATIVE ELONGATION FACTOR COMPLEX MEMBER B"/>
    <property type="match status" value="1"/>
</dbReference>
<sequence>MPQCWVQEQQQEYLARSRLQAACGGYQQTPEYVAPAIVDLTRASCSSSVAGLTFYQSSTKAVDTLDAMLPSPAPSISPISLQSHAGMKHVDAIYPLLDHHGKSRYEVHSSCMRALKSKLLQRLETAPMDNARFDSTLESMLPYIDVEGLQELPLTLLGRFPDRMTKEIIDKIGGNDKLFKSAPKEVQRRIWLSNPNKFRDSVIPIVKAYRTDPDIIRMAKEISIDQPTKVINQRRGHPSIKQLLDIVGGSLELYNYIGTYLRALFIQTNDSVYCTLRFDLLMAMHEANLEAITKVDPCHELVWNLDACNRTLSMDERRVENIRKFFDKVSRDDPVHGDIAMILNDPFTANMIASRLLVLLNEATQNGKTAVSDTTLVWTATMLNLGAHARRIIQQQKFRIPKVEANVIDKFMTTLSNCILDDTLGQLKQDADENVEYEAVEFTEDNLVALDDSEVARKLLCHYVLDKLTHMDIHALHRTLPNIVTSLGRNSPYDYQSVTLDSLHVTYQGFFHSVLEMLLRQQQLTKFLTNRKWQNVIMSDFLLPAAALDSSVHEQAVSFLLEAFRLVASSGRAGALGDVFFNLGRWLETLF</sequence>
<gene>
    <name evidence="1" type="primary">COBRA1</name>
    <name evidence="1" type="ORF">BGW38_004881</name>
</gene>
<dbReference type="InterPro" id="IPR010405">
    <property type="entry name" value="COBRA1"/>
</dbReference>
<dbReference type="Proteomes" id="UP000780801">
    <property type="component" value="Unassembled WGS sequence"/>
</dbReference>
<comment type="caution">
    <text evidence="1">The sequence shown here is derived from an EMBL/GenBank/DDBJ whole genome shotgun (WGS) entry which is preliminary data.</text>
</comment>
<organism evidence="1 2">
    <name type="scientific">Lunasporangiospora selenospora</name>
    <dbReference type="NCBI Taxonomy" id="979761"/>
    <lineage>
        <taxon>Eukaryota</taxon>
        <taxon>Fungi</taxon>
        <taxon>Fungi incertae sedis</taxon>
        <taxon>Mucoromycota</taxon>
        <taxon>Mortierellomycotina</taxon>
        <taxon>Mortierellomycetes</taxon>
        <taxon>Mortierellales</taxon>
        <taxon>Mortierellaceae</taxon>
        <taxon>Lunasporangiospora</taxon>
    </lineage>
</organism>
<dbReference type="AlphaFoldDB" id="A0A9P6FP52"/>
<protein>
    <submittedName>
        <fullName evidence="1">Cofactor of BRCA1</fullName>
    </submittedName>
</protein>
<feature type="non-terminal residue" evidence="1">
    <location>
        <position position="1"/>
    </location>
</feature>
<dbReference type="PANTHER" id="PTHR13503:SF3">
    <property type="entry name" value="NEGATIVE ELONGATION FACTOR B"/>
    <property type="match status" value="1"/>
</dbReference>
<reference evidence="1" key="1">
    <citation type="journal article" date="2020" name="Fungal Divers.">
        <title>Resolving the Mortierellaceae phylogeny through synthesis of multi-gene phylogenetics and phylogenomics.</title>
        <authorList>
            <person name="Vandepol N."/>
            <person name="Liber J."/>
            <person name="Desiro A."/>
            <person name="Na H."/>
            <person name="Kennedy M."/>
            <person name="Barry K."/>
            <person name="Grigoriev I.V."/>
            <person name="Miller A.N."/>
            <person name="O'Donnell K."/>
            <person name="Stajich J.E."/>
            <person name="Bonito G."/>
        </authorList>
    </citation>
    <scope>NUCLEOTIDE SEQUENCE</scope>
    <source>
        <strain evidence="1">KOD1015</strain>
    </source>
</reference>
<accession>A0A9P6FP52</accession>
<evidence type="ECO:0000313" key="1">
    <source>
        <dbReference type="EMBL" id="KAF9579037.1"/>
    </source>
</evidence>
<proteinExistence type="predicted"/>
<dbReference type="GO" id="GO:0034244">
    <property type="term" value="P:negative regulation of transcription elongation by RNA polymerase II"/>
    <property type="evidence" value="ECO:0007669"/>
    <property type="project" value="TreeGrafter"/>
</dbReference>
<dbReference type="GO" id="GO:0032021">
    <property type="term" value="C:NELF complex"/>
    <property type="evidence" value="ECO:0007669"/>
    <property type="project" value="TreeGrafter"/>
</dbReference>
<dbReference type="OrthoDB" id="5548359at2759"/>
<dbReference type="Pfam" id="PF06209">
    <property type="entry name" value="COBRA1"/>
    <property type="match status" value="1"/>
</dbReference>